<protein>
    <submittedName>
        <fullName evidence="3">Biotin--[acetyl-CoA-carboxylase] ligase</fullName>
        <ecNumber evidence="3">6.3.4.15</ecNumber>
    </submittedName>
</protein>
<accession>A0A7S7RTR9</accession>
<dbReference type="AlphaFoldDB" id="A0A7S7RTR9"/>
<organism evidence="3 4">
    <name type="scientific">Thermophilibacter immobilis</name>
    <dbReference type="NCBI Taxonomy" id="2779519"/>
    <lineage>
        <taxon>Bacteria</taxon>
        <taxon>Bacillati</taxon>
        <taxon>Actinomycetota</taxon>
        <taxon>Coriobacteriia</taxon>
        <taxon>Coriobacteriales</taxon>
        <taxon>Atopobiaceae</taxon>
        <taxon>Thermophilibacter</taxon>
    </lineage>
</organism>
<dbReference type="KEGG" id="tio:INP52_08840"/>
<dbReference type="GO" id="GO:0004077">
    <property type="term" value="F:biotin--[biotin carboxyl-carrier protein] ligase activity"/>
    <property type="evidence" value="ECO:0007669"/>
    <property type="project" value="UniProtKB-EC"/>
</dbReference>
<dbReference type="InterPro" id="IPR045864">
    <property type="entry name" value="aa-tRNA-synth_II/BPL/LPL"/>
</dbReference>
<dbReference type="PANTHER" id="PTHR12835:SF5">
    <property type="entry name" value="BIOTIN--PROTEIN LIGASE"/>
    <property type="match status" value="1"/>
</dbReference>
<dbReference type="EMBL" id="CP063767">
    <property type="protein sequence ID" value="QOY60496.1"/>
    <property type="molecule type" value="Genomic_DNA"/>
</dbReference>
<evidence type="ECO:0000259" key="2">
    <source>
        <dbReference type="PROSITE" id="PS51733"/>
    </source>
</evidence>
<gene>
    <name evidence="3" type="ORF">INP52_08840</name>
</gene>
<feature type="domain" description="BPL/LPL catalytic" evidence="2">
    <location>
        <begin position="1"/>
        <end position="195"/>
    </location>
</feature>
<dbReference type="Pfam" id="PF03099">
    <property type="entry name" value="BPL_LplA_LipB"/>
    <property type="match status" value="1"/>
</dbReference>
<name>A0A7S7RTR9_9ACTN</name>
<dbReference type="EC" id="6.3.4.15" evidence="3"/>
<proteinExistence type="predicted"/>
<dbReference type="RefSeq" id="WP_194371010.1">
    <property type="nucleotide sequence ID" value="NZ_CP063767.1"/>
</dbReference>
<dbReference type="InterPro" id="IPR004408">
    <property type="entry name" value="Biotin_CoA_COase_ligase"/>
</dbReference>
<dbReference type="Proteomes" id="UP000593735">
    <property type="component" value="Chromosome"/>
</dbReference>
<dbReference type="PROSITE" id="PS51733">
    <property type="entry name" value="BPL_LPL_CATALYTIC"/>
    <property type="match status" value="1"/>
</dbReference>
<evidence type="ECO:0000313" key="3">
    <source>
        <dbReference type="EMBL" id="QOY60496.1"/>
    </source>
</evidence>
<dbReference type="Gene3D" id="3.30.930.10">
    <property type="entry name" value="Bira Bifunctional Protein, Domain 2"/>
    <property type="match status" value="1"/>
</dbReference>
<keyword evidence="1 3" id="KW-0436">Ligase</keyword>
<keyword evidence="4" id="KW-1185">Reference proteome</keyword>
<sequence length="273" mass="28341">MRLSQGPAPLPPVEVVDEAASTNGVMRERGLDGARAGAALLARRQTRGRGRRGHRWASGDGGLYLSVLLRPDVDFARLSGLSAACGLGVLEGLEEAGAGGRDEVLLKWPNDLVARGRKLGGILVEAWRADGTPFAVCGVGVNVAAPSAADLTPGADEPHALEPIGLAEIDSEPPALESLAKRVRDGIFWRVDAWACAARELAPDEGPLAPLLDDYHARLALLGGPVVALSPAGELLAQGVFSHVDAWGCAVVATPKGPRHLSAEEASLRPLAP</sequence>
<dbReference type="InterPro" id="IPR004143">
    <property type="entry name" value="BPL_LPL_catalytic"/>
</dbReference>
<dbReference type="GO" id="GO:0005737">
    <property type="term" value="C:cytoplasm"/>
    <property type="evidence" value="ECO:0007669"/>
    <property type="project" value="TreeGrafter"/>
</dbReference>
<dbReference type="PANTHER" id="PTHR12835">
    <property type="entry name" value="BIOTIN PROTEIN LIGASE"/>
    <property type="match status" value="1"/>
</dbReference>
<dbReference type="SUPFAM" id="SSF55681">
    <property type="entry name" value="Class II aaRS and biotin synthetases"/>
    <property type="match status" value="1"/>
</dbReference>
<reference evidence="3 4" key="1">
    <citation type="submission" date="2020-10" db="EMBL/GenBank/DDBJ databases">
        <title>Olsenella immobilis sp.nov., isolated from the mud in a fermentation cellar used for the production of Chinese strong-flavoured liquor.</title>
        <authorList>
            <person name="Lu L."/>
        </authorList>
    </citation>
    <scope>NUCLEOTIDE SEQUENCE [LARGE SCALE GENOMIC DNA]</scope>
    <source>
        <strain evidence="3 4">LZLJ-2</strain>
    </source>
</reference>
<evidence type="ECO:0000256" key="1">
    <source>
        <dbReference type="ARBA" id="ARBA00022598"/>
    </source>
</evidence>
<dbReference type="NCBIfam" id="TIGR00121">
    <property type="entry name" value="birA_ligase"/>
    <property type="match status" value="1"/>
</dbReference>
<evidence type="ECO:0000313" key="4">
    <source>
        <dbReference type="Proteomes" id="UP000593735"/>
    </source>
</evidence>